<dbReference type="Proteomes" id="UP000824109">
    <property type="component" value="Unassembled WGS sequence"/>
</dbReference>
<reference evidence="1" key="1">
    <citation type="submission" date="2020-10" db="EMBL/GenBank/DDBJ databases">
        <authorList>
            <person name="Gilroy R."/>
        </authorList>
    </citation>
    <scope>NUCLEOTIDE SEQUENCE</scope>
    <source>
        <strain evidence="1">USAMLcec3-3695</strain>
    </source>
</reference>
<proteinExistence type="predicted"/>
<dbReference type="AlphaFoldDB" id="A0A9D1MAU3"/>
<dbReference type="InterPro" id="IPR013494">
    <property type="entry name" value="CHP02678"/>
</dbReference>
<name>A0A9D1MAU3_9FIRM</name>
<comment type="caution">
    <text evidence="1">The sequence shown here is derived from an EMBL/GenBank/DDBJ whole genome shotgun (WGS) entry which is preliminary data.</text>
</comment>
<dbReference type="NCBIfam" id="TIGR02678">
    <property type="entry name" value="TIGR02678 family protein"/>
    <property type="match status" value="1"/>
</dbReference>
<reference evidence="1" key="2">
    <citation type="journal article" date="2021" name="PeerJ">
        <title>Extensive microbial diversity within the chicken gut microbiome revealed by metagenomics and culture.</title>
        <authorList>
            <person name="Gilroy R."/>
            <person name="Ravi A."/>
            <person name="Getino M."/>
            <person name="Pursley I."/>
            <person name="Horton D.L."/>
            <person name="Alikhan N.F."/>
            <person name="Baker D."/>
            <person name="Gharbi K."/>
            <person name="Hall N."/>
            <person name="Watson M."/>
            <person name="Adriaenssens E.M."/>
            <person name="Foster-Nyarko E."/>
            <person name="Jarju S."/>
            <person name="Secka A."/>
            <person name="Antonio M."/>
            <person name="Oren A."/>
            <person name="Chaudhuri R.R."/>
            <person name="La Ragione R."/>
            <person name="Hildebrand F."/>
            <person name="Pallen M.J."/>
        </authorList>
    </citation>
    <scope>NUCLEOTIDE SEQUENCE</scope>
    <source>
        <strain evidence="1">USAMLcec3-3695</strain>
    </source>
</reference>
<accession>A0A9D1MAU3</accession>
<evidence type="ECO:0000313" key="1">
    <source>
        <dbReference type="EMBL" id="HIU56637.1"/>
    </source>
</evidence>
<gene>
    <name evidence="1" type="ORF">IAA61_02335</name>
</gene>
<dbReference type="Pfam" id="PF09661">
    <property type="entry name" value="DUF2398"/>
    <property type="match status" value="1"/>
</dbReference>
<evidence type="ECO:0000313" key="2">
    <source>
        <dbReference type="Proteomes" id="UP000824109"/>
    </source>
</evidence>
<dbReference type="EMBL" id="DVNB01000024">
    <property type="protein sequence ID" value="HIU56637.1"/>
    <property type="molecule type" value="Genomic_DNA"/>
</dbReference>
<protein>
    <submittedName>
        <fullName evidence="1">TIGR02678 family protein</fullName>
    </submittedName>
</protein>
<sequence>MKEFIDLLEKFWILKNSEPELYYSIKDNFSELSSFAKDKLGCRLILKPDFIKLEKIPARAEIWMGLPGFEEPLDYALLCFVLMFLEKKGKGDQFILSQLTESILINSAGICKPDWTLYRHRKALVRVLKYTAAIGMINVYDGDSGRFADDAETEVLYESSGLSRYFARMFIKPLTQKTSIEDIENETYLDIEHDRGDYRRHRVYRKLVFTPAIYSTENADFDYIKNFRGFISRDIEKMTGCRLDIHRTAAAMIVPGSSRYKRVFPSQRAISDIALQLNRILRSGAGDIPPSETFSMSYSEFYGIVLKLMRESRSGWSKEYREKSADEITDELILYMQGFSLLRRDGDTITILPLAGKITGDYPKDYDRRTGRRNE</sequence>
<organism evidence="1 2">
    <name type="scientific">Candidatus Ornithomonoglobus merdipullorum</name>
    <dbReference type="NCBI Taxonomy" id="2840895"/>
    <lineage>
        <taxon>Bacteria</taxon>
        <taxon>Bacillati</taxon>
        <taxon>Bacillota</taxon>
        <taxon>Clostridia</taxon>
        <taxon>Candidatus Ornithomonoglobus</taxon>
    </lineage>
</organism>